<organism evidence="3 4">
    <name type="scientific">Kiloniella laminariae</name>
    <dbReference type="NCBI Taxonomy" id="454162"/>
    <lineage>
        <taxon>Bacteria</taxon>
        <taxon>Pseudomonadati</taxon>
        <taxon>Pseudomonadota</taxon>
        <taxon>Alphaproteobacteria</taxon>
        <taxon>Rhodospirillales</taxon>
        <taxon>Kiloniellaceae</taxon>
        <taxon>Kiloniella</taxon>
    </lineage>
</organism>
<protein>
    <submittedName>
        <fullName evidence="3">ABC transporter substrate-binding protein</fullName>
    </submittedName>
</protein>
<dbReference type="Gene3D" id="3.40.190.10">
    <property type="entry name" value="Periplasmic binding protein-like II"/>
    <property type="match status" value="2"/>
</dbReference>
<sequence length="343" mass="37071">MKTKQFAFGIAVATACALTGTPSQAAEKLNVLCAADDQWCNLMESTFEKETGVDVSMVRKSSGEIFAQIKAESRNPKVDIWWGGTGDPHLQAAAEDLTVEYKSPQLDSLLDWAKNQAKDGSYKTVGIYAGALGIGYNEELLKSKGLPAPKCWADLTNPAYKGEIQMANPNSSGTAYTTLATVVQLFGEEKGFEFLAGLHGNINQYTKSGSAPIKAAARGETTLAITFMHDMVKQVKKGFPIKVVAPCEGTGYEVGSMSIVKGARNPETAQKFAEFALRADIQSLAADAEAYQVPSNASATVPDEAPKLSDLKLIEYDFATYGSSDTRKRLLKRWDDEIKSLPR</sequence>
<evidence type="ECO:0000256" key="2">
    <source>
        <dbReference type="SAM" id="SignalP"/>
    </source>
</evidence>
<dbReference type="SUPFAM" id="SSF53850">
    <property type="entry name" value="Periplasmic binding protein-like II"/>
    <property type="match status" value="1"/>
</dbReference>
<feature type="chain" id="PRO_5046901495" evidence="2">
    <location>
        <begin position="26"/>
        <end position="343"/>
    </location>
</feature>
<dbReference type="PANTHER" id="PTHR30006:SF2">
    <property type="entry name" value="ABC TRANSPORTER SUBSTRATE-BINDING PROTEIN"/>
    <property type="match status" value="1"/>
</dbReference>
<dbReference type="Proteomes" id="UP001069802">
    <property type="component" value="Unassembled WGS sequence"/>
</dbReference>
<dbReference type="InterPro" id="IPR026045">
    <property type="entry name" value="Ferric-bd"/>
</dbReference>
<dbReference type="RefSeq" id="WP_269422425.1">
    <property type="nucleotide sequence ID" value="NZ_JAPWGY010000002.1"/>
</dbReference>
<gene>
    <name evidence="3" type="ORF">O4H49_05470</name>
</gene>
<keyword evidence="1 2" id="KW-0732">Signal</keyword>
<dbReference type="PROSITE" id="PS51257">
    <property type="entry name" value="PROKAR_LIPOPROTEIN"/>
    <property type="match status" value="1"/>
</dbReference>
<accession>A0ABT4LGJ3</accession>
<keyword evidence="4" id="KW-1185">Reference proteome</keyword>
<feature type="signal peptide" evidence="2">
    <location>
        <begin position="1"/>
        <end position="25"/>
    </location>
</feature>
<dbReference type="EMBL" id="JAPWGY010000002">
    <property type="protein sequence ID" value="MCZ4280214.1"/>
    <property type="molecule type" value="Genomic_DNA"/>
</dbReference>
<dbReference type="Pfam" id="PF13343">
    <property type="entry name" value="SBP_bac_6"/>
    <property type="match status" value="1"/>
</dbReference>
<proteinExistence type="predicted"/>
<evidence type="ECO:0000313" key="3">
    <source>
        <dbReference type="EMBL" id="MCZ4280214.1"/>
    </source>
</evidence>
<dbReference type="CDD" id="cd13544">
    <property type="entry name" value="PBP2_Fbp_like_1"/>
    <property type="match status" value="1"/>
</dbReference>
<dbReference type="PIRSF" id="PIRSF002825">
    <property type="entry name" value="CfbpA"/>
    <property type="match status" value="1"/>
</dbReference>
<comment type="caution">
    <text evidence="3">The sequence shown here is derived from an EMBL/GenBank/DDBJ whole genome shotgun (WGS) entry which is preliminary data.</text>
</comment>
<evidence type="ECO:0000313" key="4">
    <source>
        <dbReference type="Proteomes" id="UP001069802"/>
    </source>
</evidence>
<name>A0ABT4LGJ3_9PROT</name>
<dbReference type="PANTHER" id="PTHR30006">
    <property type="entry name" value="THIAMINE-BINDING PERIPLASMIC PROTEIN-RELATED"/>
    <property type="match status" value="1"/>
</dbReference>
<reference evidence="3" key="1">
    <citation type="submission" date="2022-12" db="EMBL/GenBank/DDBJ databases">
        <title>Bacterial isolates from different developmental stages of Nematostella vectensis.</title>
        <authorList>
            <person name="Fraune S."/>
        </authorList>
    </citation>
    <scope>NUCLEOTIDE SEQUENCE</scope>
    <source>
        <strain evidence="3">G21630-S1</strain>
    </source>
</reference>
<evidence type="ECO:0000256" key="1">
    <source>
        <dbReference type="ARBA" id="ARBA00022729"/>
    </source>
</evidence>